<evidence type="ECO:0000313" key="1">
    <source>
        <dbReference type="EMBL" id="MBB6335508.1"/>
    </source>
</evidence>
<dbReference type="Proteomes" id="UP000617426">
    <property type="component" value="Unassembled WGS sequence"/>
</dbReference>
<sequence>MEEAEPLADENGTITRYQSWITRNLADLSQVLDNRVLAVEDAVTARETAKIKARAGNPQKAVSAPELEAALERSTTLKKAAGLARGASEFATFAGAAFVAWDVATTEESPSARLAGGIGGIGSGAVSGTLSVPLAAAIPGLPIAIGVAAGVAGDAATRTTYEYATPLEWRDWFDEGIRDARECVGFAW</sequence>
<reference evidence="1" key="1">
    <citation type="submission" date="2020-08" db="EMBL/GenBank/DDBJ databases">
        <title>Sequencing the genomes of 1000 actinobacteria strains.</title>
        <authorList>
            <person name="Klenk H.-P."/>
        </authorList>
    </citation>
    <scope>NUCLEOTIDE SEQUENCE</scope>
    <source>
        <strain evidence="1">DSM 10695</strain>
    </source>
</reference>
<name>A0A923E612_9ACTO</name>
<dbReference type="RefSeq" id="WP_184453917.1">
    <property type="nucleotide sequence ID" value="NZ_JACHMK010000001.1"/>
</dbReference>
<accession>A0A923E612</accession>
<evidence type="ECO:0000313" key="2">
    <source>
        <dbReference type="Proteomes" id="UP000617426"/>
    </source>
</evidence>
<dbReference type="AlphaFoldDB" id="A0A923E612"/>
<proteinExistence type="predicted"/>
<comment type="caution">
    <text evidence="1">The sequence shown here is derived from an EMBL/GenBank/DDBJ whole genome shotgun (WGS) entry which is preliminary data.</text>
</comment>
<keyword evidence="2" id="KW-1185">Reference proteome</keyword>
<gene>
    <name evidence="1" type="ORF">HD592_002073</name>
</gene>
<dbReference type="EMBL" id="JACHMK010000001">
    <property type="protein sequence ID" value="MBB6335508.1"/>
    <property type="molecule type" value="Genomic_DNA"/>
</dbReference>
<organism evidence="1 2">
    <name type="scientific">Schaalia hyovaginalis</name>
    <dbReference type="NCBI Taxonomy" id="29316"/>
    <lineage>
        <taxon>Bacteria</taxon>
        <taxon>Bacillati</taxon>
        <taxon>Actinomycetota</taxon>
        <taxon>Actinomycetes</taxon>
        <taxon>Actinomycetales</taxon>
        <taxon>Actinomycetaceae</taxon>
        <taxon>Schaalia</taxon>
    </lineage>
</organism>
<protein>
    <submittedName>
        <fullName evidence="1">Uncharacterized protein</fullName>
    </submittedName>
</protein>